<proteinExistence type="inferred from homology"/>
<evidence type="ECO:0000259" key="4">
    <source>
        <dbReference type="PROSITE" id="PS50240"/>
    </source>
</evidence>
<dbReference type="GO" id="GO:0006508">
    <property type="term" value="P:proteolysis"/>
    <property type="evidence" value="ECO:0007669"/>
    <property type="project" value="InterPro"/>
</dbReference>
<dbReference type="Proteomes" id="UP000053105">
    <property type="component" value="Unassembled WGS sequence"/>
</dbReference>
<sequence length="392" mass="43593">MKPLERETGGGKNKEAGQSKPKGFPFFRPAASRIRAAIRIFPAVKITPSAATCSRQNPHKRLEKESPTCPFGYRRIESDWVEENGSEREGRKEKKRPLAQTVNEISADRQEETAEEDKRAEGEVADGGAKASAYYHDHVQPAFDISITRFRIEGRSREALKRKDLQDASLRKWRVMYTFLGSAGNVRANSVIPIGQLRISLGEYNLKGPEVPPSKEERVTNAFMHPGHKCGKYVDDIALLELARPIIWSESVKPACLPVATGKPGYSTFGGELAKVAGWGWFGEDRSKYKRADVLQKVEVRVIENSVCREWYASQGKSTRVELEQMCAGHEEGGRDSCWADSGGPLMIGNQPGKMMVVGVVSSGVGCARPRLPGVYTRVSEYISWITQHVLR</sequence>
<dbReference type="InterPro" id="IPR009003">
    <property type="entry name" value="Peptidase_S1_PA"/>
</dbReference>
<feature type="region of interest" description="Disordered" evidence="3">
    <location>
        <begin position="1"/>
        <end position="28"/>
    </location>
</feature>
<dbReference type="InterPro" id="IPR001314">
    <property type="entry name" value="Peptidase_S1A"/>
</dbReference>
<comment type="similarity">
    <text evidence="2">Belongs to the peptidase S1 family. CLIP subfamily.</text>
</comment>
<dbReference type="Gene3D" id="2.40.10.10">
    <property type="entry name" value="Trypsin-like serine proteases"/>
    <property type="match status" value="2"/>
</dbReference>
<dbReference type="PRINTS" id="PR00722">
    <property type="entry name" value="CHYMOTRYPSIN"/>
</dbReference>
<evidence type="ECO:0000313" key="5">
    <source>
        <dbReference type="EMBL" id="KOX70742.1"/>
    </source>
</evidence>
<gene>
    <name evidence="5" type="ORF">WN51_02166</name>
</gene>
<feature type="compositionally biased region" description="Basic and acidic residues" evidence="3">
    <location>
        <begin position="106"/>
        <end position="122"/>
    </location>
</feature>
<evidence type="ECO:0000256" key="1">
    <source>
        <dbReference type="ARBA" id="ARBA00023157"/>
    </source>
</evidence>
<dbReference type="OrthoDB" id="9448935at2759"/>
<dbReference type="STRING" id="166423.A0A0N0BDP2"/>
<name>A0A0N0BDP2_9HYME</name>
<dbReference type="SUPFAM" id="SSF50494">
    <property type="entry name" value="Trypsin-like serine proteases"/>
    <property type="match status" value="1"/>
</dbReference>
<dbReference type="InterPro" id="IPR001254">
    <property type="entry name" value="Trypsin_dom"/>
</dbReference>
<feature type="domain" description="Peptidase S1" evidence="4">
    <location>
        <begin position="152"/>
        <end position="391"/>
    </location>
</feature>
<reference evidence="5 6" key="1">
    <citation type="submission" date="2015-07" db="EMBL/GenBank/DDBJ databases">
        <title>The genome of Melipona quadrifasciata.</title>
        <authorList>
            <person name="Pan H."/>
            <person name="Kapheim K."/>
        </authorList>
    </citation>
    <scope>NUCLEOTIDE SEQUENCE [LARGE SCALE GENOMIC DNA]</scope>
    <source>
        <strain evidence="5">0111107301</strain>
        <tissue evidence="5">Whole body</tissue>
    </source>
</reference>
<evidence type="ECO:0000256" key="3">
    <source>
        <dbReference type="SAM" id="MobiDB-lite"/>
    </source>
</evidence>
<keyword evidence="1" id="KW-1015">Disulfide bond</keyword>
<evidence type="ECO:0000256" key="2">
    <source>
        <dbReference type="ARBA" id="ARBA00024195"/>
    </source>
</evidence>
<dbReference type="PANTHER" id="PTHR24252:SF7">
    <property type="entry name" value="HYALIN"/>
    <property type="match status" value="1"/>
</dbReference>
<keyword evidence="6" id="KW-1185">Reference proteome</keyword>
<dbReference type="PROSITE" id="PS50240">
    <property type="entry name" value="TRYPSIN_DOM"/>
    <property type="match status" value="1"/>
</dbReference>
<dbReference type="FunFam" id="2.40.10.10:FF:000002">
    <property type="entry name" value="Transmembrane protease serine"/>
    <property type="match status" value="1"/>
</dbReference>
<dbReference type="InterPro" id="IPR043504">
    <property type="entry name" value="Peptidase_S1_PA_chymotrypsin"/>
</dbReference>
<dbReference type="EMBL" id="KQ435851">
    <property type="protein sequence ID" value="KOX70742.1"/>
    <property type="molecule type" value="Genomic_DNA"/>
</dbReference>
<organism evidence="5 6">
    <name type="scientific">Melipona quadrifasciata</name>
    <dbReference type="NCBI Taxonomy" id="166423"/>
    <lineage>
        <taxon>Eukaryota</taxon>
        <taxon>Metazoa</taxon>
        <taxon>Ecdysozoa</taxon>
        <taxon>Arthropoda</taxon>
        <taxon>Hexapoda</taxon>
        <taxon>Insecta</taxon>
        <taxon>Pterygota</taxon>
        <taxon>Neoptera</taxon>
        <taxon>Endopterygota</taxon>
        <taxon>Hymenoptera</taxon>
        <taxon>Apocrita</taxon>
        <taxon>Aculeata</taxon>
        <taxon>Apoidea</taxon>
        <taxon>Anthophila</taxon>
        <taxon>Apidae</taxon>
        <taxon>Melipona</taxon>
    </lineage>
</organism>
<dbReference type="PANTHER" id="PTHR24252">
    <property type="entry name" value="ACROSIN-RELATED"/>
    <property type="match status" value="1"/>
</dbReference>
<dbReference type="GO" id="GO:0004252">
    <property type="term" value="F:serine-type endopeptidase activity"/>
    <property type="evidence" value="ECO:0007669"/>
    <property type="project" value="InterPro"/>
</dbReference>
<dbReference type="AlphaFoldDB" id="A0A0N0BDP2"/>
<dbReference type="CDD" id="cd00190">
    <property type="entry name" value="Tryp_SPc"/>
    <property type="match status" value="1"/>
</dbReference>
<feature type="region of interest" description="Disordered" evidence="3">
    <location>
        <begin position="82"/>
        <end position="127"/>
    </location>
</feature>
<evidence type="ECO:0000313" key="6">
    <source>
        <dbReference type="Proteomes" id="UP000053105"/>
    </source>
</evidence>
<feature type="compositionally biased region" description="Basic and acidic residues" evidence="3">
    <location>
        <begin position="1"/>
        <end position="17"/>
    </location>
</feature>
<dbReference type="Pfam" id="PF00089">
    <property type="entry name" value="Trypsin"/>
    <property type="match status" value="1"/>
</dbReference>
<accession>A0A0N0BDP2</accession>
<dbReference type="SMART" id="SM00020">
    <property type="entry name" value="Tryp_SPc"/>
    <property type="match status" value="1"/>
</dbReference>
<protein>
    <submittedName>
        <fullName evidence="5">Serine proteinase stubble</fullName>
    </submittedName>
</protein>